<evidence type="ECO:0000313" key="2">
    <source>
        <dbReference type="Proteomes" id="UP000004699"/>
    </source>
</evidence>
<name>B8KXS0_9GAMM</name>
<dbReference type="Gene3D" id="3.40.50.1820">
    <property type="entry name" value="alpha/beta hydrolase"/>
    <property type="match status" value="1"/>
</dbReference>
<organism evidence="1 2">
    <name type="scientific">Luminiphilus syltensis NOR5-1B</name>
    <dbReference type="NCBI Taxonomy" id="565045"/>
    <lineage>
        <taxon>Bacteria</taxon>
        <taxon>Pseudomonadati</taxon>
        <taxon>Pseudomonadota</taxon>
        <taxon>Gammaproteobacteria</taxon>
        <taxon>Cellvibrionales</taxon>
        <taxon>Halieaceae</taxon>
        <taxon>Luminiphilus</taxon>
    </lineage>
</organism>
<proteinExistence type="predicted"/>
<protein>
    <recommendedName>
        <fullName evidence="3">Alpha/beta hydrolase</fullName>
    </recommendedName>
</protein>
<gene>
    <name evidence="1" type="ORF">NOR51B_1853</name>
</gene>
<dbReference type="ESTHER" id="9gamm-b8kxs0">
    <property type="family name" value="Duf_900"/>
</dbReference>
<dbReference type="PANTHER" id="PTHR36513:SF1">
    <property type="entry name" value="TRANSMEMBRANE PROTEIN"/>
    <property type="match status" value="1"/>
</dbReference>
<dbReference type="InterPro" id="IPR029058">
    <property type="entry name" value="AB_hydrolase_fold"/>
</dbReference>
<dbReference type="AlphaFoldDB" id="B8KXS0"/>
<dbReference type="eggNOG" id="COG4782">
    <property type="taxonomic scope" value="Bacteria"/>
</dbReference>
<reference evidence="2" key="1">
    <citation type="journal article" date="2013" name="BMC Microbiol.">
        <title>Taxonomy and evolution of bacteriochlorophyll a-containing members of the OM60/NOR5 clade of marine gammaproteobacteria: description of Luminiphilus syltensis gen. nov., sp. nov., reclassification of Haliea rubra as Pseudohaliea rubra gen. nov., comb. nov., and emendation of Chromatocurvus halotolerans.</title>
        <authorList>
            <person name="Spring S."/>
            <person name="Riedel T."/>
            <person name="Sproer C."/>
            <person name="Yan S."/>
            <person name="Harder J."/>
            <person name="Fuchs B.M."/>
        </authorList>
    </citation>
    <scope>NUCLEOTIDE SEQUENCE [LARGE SCALE GENOMIC DNA]</scope>
    <source>
        <strain evidence="2">NOR51-B</strain>
    </source>
</reference>
<dbReference type="SUPFAM" id="SSF53474">
    <property type="entry name" value="alpha/beta-Hydrolases"/>
    <property type="match status" value="1"/>
</dbReference>
<keyword evidence="2" id="KW-1185">Reference proteome</keyword>
<sequence>MLFFGGYRVGQVKRFVLTTVLASVMLPGCAGPQVQPLMPTPIVFSALDFSPLAHIPEDQRWTPRRVYYATTRQRTQDLQKIDYTNNEADRISLGMSLVGFGVPQMSWSELSNASRQPERDGDIELALSGLVEIGNFEAATAETPAIDAAGALSWLANDINTSIDAARDKDLLIYVHGAKVNFYNTNAFAAQLDHFMGRDMTSLAFSWPTRQSILAYGTGSDVRRAYRAAPALTSLLEELSKGTTARKIHIVCWSAGGRVVTAALKEMFERHAGNDEDLRERFRLGTVYYAAADVPQSEFIEALPALNALTSRMVVTVSSKDSALVMAKSFMGGGLRIGQRASDLSEEQMGIVREAGRLEVVDVSRDWEGRGFDITGHRYWFDHPWASSDVVLSVRSDFSPAERGLAPTDHSLLWSIPADYPERLRRILTRENLSSGLREP</sequence>
<evidence type="ECO:0008006" key="3">
    <source>
        <dbReference type="Google" id="ProtNLM"/>
    </source>
</evidence>
<dbReference type="HOGENOM" id="CLU_639169_0_0_6"/>
<dbReference type="Pfam" id="PF05990">
    <property type="entry name" value="DUF900"/>
    <property type="match status" value="1"/>
</dbReference>
<dbReference type="STRING" id="565045.NOR51B_1853"/>
<dbReference type="InterPro" id="IPR010297">
    <property type="entry name" value="DUF900_hydrolase"/>
</dbReference>
<accession>B8KXS0</accession>
<evidence type="ECO:0000313" key="1">
    <source>
        <dbReference type="EMBL" id="EED35906.1"/>
    </source>
</evidence>
<dbReference type="EMBL" id="DS999411">
    <property type="protein sequence ID" value="EED35906.1"/>
    <property type="molecule type" value="Genomic_DNA"/>
</dbReference>
<dbReference type="PANTHER" id="PTHR36513">
    <property type="entry name" value="ABC TRANSMEMBRANE TYPE-1 DOMAIN-CONTAINING PROTEIN"/>
    <property type="match status" value="1"/>
</dbReference>
<dbReference type="Proteomes" id="UP000004699">
    <property type="component" value="Unassembled WGS sequence"/>
</dbReference>